<dbReference type="PANTHER" id="PTHR43289">
    <property type="entry name" value="MITOGEN-ACTIVATED PROTEIN KINASE KINASE KINASE 20-RELATED"/>
    <property type="match status" value="1"/>
</dbReference>
<dbReference type="PROSITE" id="PS00107">
    <property type="entry name" value="PROTEIN_KINASE_ATP"/>
    <property type="match status" value="1"/>
</dbReference>
<dbReference type="Pfam" id="PF00069">
    <property type="entry name" value="Pkinase"/>
    <property type="match status" value="1"/>
</dbReference>
<evidence type="ECO:0000256" key="1">
    <source>
        <dbReference type="ARBA" id="ARBA00022679"/>
    </source>
</evidence>
<dbReference type="EMBL" id="QUSW01000011">
    <property type="protein sequence ID" value="RQP21413.1"/>
    <property type="molecule type" value="Genomic_DNA"/>
</dbReference>
<evidence type="ECO:0000256" key="3">
    <source>
        <dbReference type="ARBA" id="ARBA00022777"/>
    </source>
</evidence>
<evidence type="ECO:0000256" key="4">
    <source>
        <dbReference type="ARBA" id="ARBA00022840"/>
    </source>
</evidence>
<organism evidence="7 8">
    <name type="scientific">Piscinibacter terrae</name>
    <dbReference type="NCBI Taxonomy" id="2496871"/>
    <lineage>
        <taxon>Bacteria</taxon>
        <taxon>Pseudomonadati</taxon>
        <taxon>Pseudomonadota</taxon>
        <taxon>Betaproteobacteria</taxon>
        <taxon>Burkholderiales</taxon>
        <taxon>Sphaerotilaceae</taxon>
        <taxon>Piscinibacter</taxon>
    </lineage>
</organism>
<dbReference type="Gene3D" id="1.10.510.10">
    <property type="entry name" value="Transferase(Phosphotransferase) domain 1"/>
    <property type="match status" value="1"/>
</dbReference>
<dbReference type="PROSITE" id="PS50011">
    <property type="entry name" value="PROTEIN_KINASE_DOM"/>
    <property type="match status" value="1"/>
</dbReference>
<reference evidence="7 8" key="2">
    <citation type="submission" date="2018-12" db="EMBL/GenBank/DDBJ databases">
        <title>Rhizobacter gummiphilus sp. nov., a rubber-degrading bacterium isolated from the soil of a botanical garden in Japan.</title>
        <authorList>
            <person name="Shunsuke S.S."/>
        </authorList>
    </citation>
    <scope>NUCLEOTIDE SEQUENCE [LARGE SCALE GENOMIC DNA]</scope>
    <source>
        <strain evidence="7 8">S-16</strain>
    </source>
</reference>
<keyword evidence="7" id="KW-0723">Serine/threonine-protein kinase</keyword>
<dbReference type="Gene3D" id="3.30.200.20">
    <property type="entry name" value="Phosphorylase Kinase, domain 1"/>
    <property type="match status" value="1"/>
</dbReference>
<evidence type="ECO:0000256" key="5">
    <source>
        <dbReference type="PROSITE-ProRule" id="PRU10141"/>
    </source>
</evidence>
<dbReference type="Proteomes" id="UP000267464">
    <property type="component" value="Unassembled WGS sequence"/>
</dbReference>
<keyword evidence="2 5" id="KW-0547">Nucleotide-binding</keyword>
<dbReference type="InterPro" id="IPR017441">
    <property type="entry name" value="Protein_kinase_ATP_BS"/>
</dbReference>
<gene>
    <name evidence="7" type="ORF">DZC73_28455</name>
</gene>
<evidence type="ECO:0000313" key="7">
    <source>
        <dbReference type="EMBL" id="RQP21413.1"/>
    </source>
</evidence>
<dbReference type="AlphaFoldDB" id="A0A3N7HIU0"/>
<protein>
    <submittedName>
        <fullName evidence="7">Serine/threonine protein kinase</fullName>
    </submittedName>
</protein>
<dbReference type="CDD" id="cd14014">
    <property type="entry name" value="STKc_PknB_like"/>
    <property type="match status" value="1"/>
</dbReference>
<sequence>MPESAMKQHPSQLGKYPITGVLGEGAMGVVYQGVDPVIGRAVAIKTIHRQLVVGDDDSASSYAGRFRNEAQAVGRLSHPGIVQIYEYGEDGDVAFIAMEFVQGRTLSQLLASTALPQEATIVRVMSQLLDALDCAHRAGVWHRDVKPANIIITDAGQLKLTDFGIARIEAQALTRLTSVVGTPGYIAPEQYTGHALDHRIDIFAAGVLLYRMLTGNSPFSGTPEASMYKTVNEDPLAPSQATGGKRSAAFDAVVARALAKKPQDRFADAADFRRALLEAGQGTSTESAPLTQTLPLADARTLPTSPSGGLLRQAGTIGGWDVSALAPIELALASLLGPMAKLLVRQAAQTSSDLPTLTRRVAEHIADPAERADFVRRVSASSRMAAGAVTTPPTPTPLTDPGGPLPSAVIGHALKVLTSHIGPIARIVVKGAAGKARSVPQFYTLLAEEMADSVDSCKLMKQLMAVMG</sequence>
<keyword evidence="4 5" id="KW-0067">ATP-binding</keyword>
<dbReference type="InterPro" id="IPR000719">
    <property type="entry name" value="Prot_kinase_dom"/>
</dbReference>
<dbReference type="PANTHER" id="PTHR43289:SF6">
    <property type="entry name" value="SERINE_THREONINE-PROTEIN KINASE NEKL-3"/>
    <property type="match status" value="1"/>
</dbReference>
<dbReference type="InterPro" id="IPR058395">
    <property type="entry name" value="DUF8082"/>
</dbReference>
<dbReference type="SMART" id="SM00220">
    <property type="entry name" value="S_TKc"/>
    <property type="match status" value="1"/>
</dbReference>
<keyword evidence="1" id="KW-0808">Transferase</keyword>
<dbReference type="OrthoDB" id="9791419at2"/>
<comment type="caution">
    <text evidence="7">The sequence shown here is derived from an EMBL/GenBank/DDBJ whole genome shotgun (WGS) entry which is preliminary data.</text>
</comment>
<reference evidence="7 8" key="1">
    <citation type="submission" date="2018-08" db="EMBL/GenBank/DDBJ databases">
        <authorList>
            <person name="Khan S.A."/>
            <person name="Jeon C.O."/>
            <person name="Chun B.H."/>
            <person name="Jeong S.E."/>
        </authorList>
    </citation>
    <scope>NUCLEOTIDE SEQUENCE [LARGE SCALE GENOMIC DNA]</scope>
    <source>
        <strain evidence="7 8">S-16</strain>
    </source>
</reference>
<feature type="domain" description="Protein kinase" evidence="6">
    <location>
        <begin position="16"/>
        <end position="277"/>
    </location>
</feature>
<dbReference type="InterPro" id="IPR008271">
    <property type="entry name" value="Ser/Thr_kinase_AS"/>
</dbReference>
<keyword evidence="8" id="KW-1185">Reference proteome</keyword>
<evidence type="ECO:0000313" key="8">
    <source>
        <dbReference type="Proteomes" id="UP000267464"/>
    </source>
</evidence>
<dbReference type="Pfam" id="PF26309">
    <property type="entry name" value="DUF8082"/>
    <property type="match status" value="2"/>
</dbReference>
<dbReference type="GO" id="GO:0005524">
    <property type="term" value="F:ATP binding"/>
    <property type="evidence" value="ECO:0007669"/>
    <property type="project" value="UniProtKB-UniRule"/>
</dbReference>
<accession>A0A3N7HIU0</accession>
<proteinExistence type="predicted"/>
<evidence type="ECO:0000256" key="2">
    <source>
        <dbReference type="ARBA" id="ARBA00022741"/>
    </source>
</evidence>
<dbReference type="SUPFAM" id="SSF56112">
    <property type="entry name" value="Protein kinase-like (PK-like)"/>
    <property type="match status" value="1"/>
</dbReference>
<dbReference type="GO" id="GO:0004674">
    <property type="term" value="F:protein serine/threonine kinase activity"/>
    <property type="evidence" value="ECO:0007669"/>
    <property type="project" value="UniProtKB-KW"/>
</dbReference>
<evidence type="ECO:0000259" key="6">
    <source>
        <dbReference type="PROSITE" id="PS50011"/>
    </source>
</evidence>
<dbReference type="PROSITE" id="PS00108">
    <property type="entry name" value="PROTEIN_KINASE_ST"/>
    <property type="match status" value="1"/>
</dbReference>
<keyword evidence="3 7" id="KW-0418">Kinase</keyword>
<dbReference type="InterPro" id="IPR011009">
    <property type="entry name" value="Kinase-like_dom_sf"/>
</dbReference>
<name>A0A3N7HIU0_9BURK</name>
<feature type="binding site" evidence="5">
    <location>
        <position position="45"/>
    </location>
    <ligand>
        <name>ATP</name>
        <dbReference type="ChEBI" id="CHEBI:30616"/>
    </ligand>
</feature>
<dbReference type="RefSeq" id="WP_124543786.1">
    <property type="nucleotide sequence ID" value="NZ_QUSW01000011.1"/>
</dbReference>